<dbReference type="PANTHER" id="PTHR43228">
    <property type="entry name" value="TWO-COMPONENT RESPONSE REGULATOR"/>
    <property type="match status" value="1"/>
</dbReference>
<comment type="caution">
    <text evidence="2">The sequence shown here is derived from an EMBL/GenBank/DDBJ whole genome shotgun (WGS) entry which is preliminary data.</text>
</comment>
<dbReference type="InterPro" id="IPR001789">
    <property type="entry name" value="Sig_transdc_resp-reg_receiver"/>
</dbReference>
<proteinExistence type="predicted"/>
<dbReference type="EMBL" id="BARU01029992">
    <property type="protein sequence ID" value="GAH73370.1"/>
    <property type="molecule type" value="Genomic_DNA"/>
</dbReference>
<dbReference type="InterPro" id="IPR011006">
    <property type="entry name" value="CheY-like_superfamily"/>
</dbReference>
<evidence type="ECO:0000313" key="2">
    <source>
        <dbReference type="EMBL" id="GAH73370.1"/>
    </source>
</evidence>
<dbReference type="Pfam" id="PF00072">
    <property type="entry name" value="Response_reg"/>
    <property type="match status" value="1"/>
</dbReference>
<dbReference type="InterPro" id="IPR052048">
    <property type="entry name" value="ST_Response_Regulator"/>
</dbReference>
<name>X1IVT2_9ZZZZ</name>
<dbReference type="AlphaFoldDB" id="X1IVT2"/>
<dbReference type="GO" id="GO:0000160">
    <property type="term" value="P:phosphorelay signal transduction system"/>
    <property type="evidence" value="ECO:0007669"/>
    <property type="project" value="InterPro"/>
</dbReference>
<dbReference type="Gene3D" id="3.40.50.2300">
    <property type="match status" value="1"/>
</dbReference>
<protein>
    <recommendedName>
        <fullName evidence="1">Response regulatory domain-containing protein</fullName>
    </recommendedName>
</protein>
<dbReference type="PROSITE" id="PS50110">
    <property type="entry name" value="RESPONSE_REGULATORY"/>
    <property type="match status" value="1"/>
</dbReference>
<feature type="domain" description="Response regulatory" evidence="1">
    <location>
        <begin position="1"/>
        <end position="61"/>
    </location>
</feature>
<reference evidence="2" key="1">
    <citation type="journal article" date="2014" name="Front. Microbiol.">
        <title>High frequency of phylogenetically diverse reductive dehalogenase-homologous genes in deep subseafloor sedimentary metagenomes.</title>
        <authorList>
            <person name="Kawai M."/>
            <person name="Futagami T."/>
            <person name="Toyoda A."/>
            <person name="Takaki Y."/>
            <person name="Nishi S."/>
            <person name="Hori S."/>
            <person name="Arai W."/>
            <person name="Tsubouchi T."/>
            <person name="Morono Y."/>
            <person name="Uchiyama I."/>
            <person name="Ito T."/>
            <person name="Fujiyama A."/>
            <person name="Inagaki F."/>
            <person name="Takami H."/>
        </authorList>
    </citation>
    <scope>NUCLEOTIDE SEQUENCE</scope>
    <source>
        <strain evidence="2">Expedition CK06-06</strain>
    </source>
</reference>
<evidence type="ECO:0000259" key="1">
    <source>
        <dbReference type="PROSITE" id="PS50110"/>
    </source>
</evidence>
<gene>
    <name evidence="2" type="ORF">S03H2_47645</name>
</gene>
<accession>X1IVT2</accession>
<sequence>MPVKDGIEATKEIFDIDQKVKVIFASADMSVKEKALSMGIVGFLSKPFSLEKLVKKIESLISKARV</sequence>
<dbReference type="SUPFAM" id="SSF52172">
    <property type="entry name" value="CheY-like"/>
    <property type="match status" value="1"/>
</dbReference>
<dbReference type="PANTHER" id="PTHR43228:SF1">
    <property type="entry name" value="TWO-COMPONENT RESPONSE REGULATOR ARR22"/>
    <property type="match status" value="1"/>
</dbReference>
<organism evidence="2">
    <name type="scientific">marine sediment metagenome</name>
    <dbReference type="NCBI Taxonomy" id="412755"/>
    <lineage>
        <taxon>unclassified sequences</taxon>
        <taxon>metagenomes</taxon>
        <taxon>ecological metagenomes</taxon>
    </lineage>
</organism>